<evidence type="ECO:0000256" key="1">
    <source>
        <dbReference type="ARBA" id="ARBA00023002"/>
    </source>
</evidence>
<evidence type="ECO:0000259" key="4">
    <source>
        <dbReference type="Pfam" id="PF03446"/>
    </source>
</evidence>
<gene>
    <name evidence="6" type="ORF">DQQ10_13855</name>
</gene>
<organism evidence="6 7">
    <name type="scientific">Pseudochryseolinea flava</name>
    <dbReference type="NCBI Taxonomy" id="2059302"/>
    <lineage>
        <taxon>Bacteria</taxon>
        <taxon>Pseudomonadati</taxon>
        <taxon>Bacteroidota</taxon>
        <taxon>Cytophagia</taxon>
        <taxon>Cytophagales</taxon>
        <taxon>Fulvivirgaceae</taxon>
        <taxon>Pseudochryseolinea</taxon>
    </lineage>
</organism>
<proteinExistence type="predicted"/>
<dbReference type="Gene3D" id="3.40.50.720">
    <property type="entry name" value="NAD(P)-binding Rossmann-like Domain"/>
    <property type="match status" value="1"/>
</dbReference>
<keyword evidence="2" id="KW-0520">NAD</keyword>
<feature type="domain" description="3-hydroxyisobutyrate dehydrogenase-like NAD-binding" evidence="5">
    <location>
        <begin position="167"/>
        <end position="283"/>
    </location>
</feature>
<accession>A0A364Y3S7</accession>
<dbReference type="InterPro" id="IPR029154">
    <property type="entry name" value="HIBADH-like_NADP-bd"/>
</dbReference>
<feature type="domain" description="6-phosphogluconate dehydrogenase NADP-binding" evidence="4">
    <location>
        <begin position="5"/>
        <end position="160"/>
    </location>
</feature>
<dbReference type="Pfam" id="PF03446">
    <property type="entry name" value="NAD_binding_2"/>
    <property type="match status" value="1"/>
</dbReference>
<keyword evidence="7" id="KW-1185">Reference proteome</keyword>
<reference evidence="6 7" key="1">
    <citation type="submission" date="2018-06" db="EMBL/GenBank/DDBJ databases">
        <title>Chryseolinea flavus sp. nov., a member of the phylum Bacteroidetes isolated from soil.</title>
        <authorList>
            <person name="Li Y."/>
            <person name="Wang J."/>
        </authorList>
    </citation>
    <scope>NUCLEOTIDE SEQUENCE [LARGE SCALE GENOMIC DNA]</scope>
    <source>
        <strain evidence="6 7">SDU1-6</strain>
    </source>
</reference>
<dbReference type="AlphaFoldDB" id="A0A364Y3S7"/>
<dbReference type="PANTHER" id="PTHR43580:SF2">
    <property type="entry name" value="CYTOKINE-LIKE NUCLEAR FACTOR N-PAC"/>
    <property type="match status" value="1"/>
</dbReference>
<evidence type="ECO:0000313" key="6">
    <source>
        <dbReference type="EMBL" id="RAW00669.1"/>
    </source>
</evidence>
<dbReference type="OrthoDB" id="9786703at2"/>
<dbReference type="PROSITE" id="PS00895">
    <property type="entry name" value="3_HYDROXYISOBUT_DH"/>
    <property type="match status" value="1"/>
</dbReference>
<dbReference type="GO" id="GO:0051287">
    <property type="term" value="F:NAD binding"/>
    <property type="evidence" value="ECO:0007669"/>
    <property type="project" value="InterPro"/>
</dbReference>
<dbReference type="GO" id="GO:0016491">
    <property type="term" value="F:oxidoreductase activity"/>
    <property type="evidence" value="ECO:0007669"/>
    <property type="project" value="UniProtKB-KW"/>
</dbReference>
<evidence type="ECO:0000259" key="5">
    <source>
        <dbReference type="Pfam" id="PF14833"/>
    </source>
</evidence>
<dbReference type="GO" id="GO:0050661">
    <property type="term" value="F:NADP binding"/>
    <property type="evidence" value="ECO:0007669"/>
    <property type="project" value="InterPro"/>
</dbReference>
<dbReference type="InterPro" id="IPR051265">
    <property type="entry name" value="HIBADH-related_NP60_sf"/>
</dbReference>
<dbReference type="Pfam" id="PF14833">
    <property type="entry name" value="NAD_binding_11"/>
    <property type="match status" value="1"/>
</dbReference>
<dbReference type="InterPro" id="IPR008927">
    <property type="entry name" value="6-PGluconate_DH-like_C_sf"/>
</dbReference>
<dbReference type="InterPro" id="IPR015815">
    <property type="entry name" value="HIBADH-related"/>
</dbReference>
<dbReference type="Gene3D" id="1.10.1040.10">
    <property type="entry name" value="N-(1-d-carboxylethyl)-l-norvaline Dehydrogenase, domain 2"/>
    <property type="match status" value="1"/>
</dbReference>
<dbReference type="InterPro" id="IPR006115">
    <property type="entry name" value="6PGDH_NADP-bd"/>
</dbReference>
<dbReference type="InterPro" id="IPR013328">
    <property type="entry name" value="6PGD_dom2"/>
</dbReference>
<dbReference type="PANTHER" id="PTHR43580">
    <property type="entry name" value="OXIDOREDUCTASE GLYR1-RELATED"/>
    <property type="match status" value="1"/>
</dbReference>
<comment type="caution">
    <text evidence="6">The sequence shown here is derived from an EMBL/GenBank/DDBJ whole genome shotgun (WGS) entry which is preliminary data.</text>
</comment>
<feature type="active site" evidence="3">
    <location>
        <position position="171"/>
    </location>
</feature>
<dbReference type="InterPro" id="IPR002204">
    <property type="entry name" value="3-OH-isobutyrate_DH-rel_CS"/>
</dbReference>
<keyword evidence="1" id="KW-0560">Oxidoreductase</keyword>
<name>A0A364Y3S7_9BACT</name>
<dbReference type="SUPFAM" id="SSF51735">
    <property type="entry name" value="NAD(P)-binding Rossmann-fold domains"/>
    <property type="match status" value="1"/>
</dbReference>
<evidence type="ECO:0000256" key="3">
    <source>
        <dbReference type="PIRSR" id="PIRSR000103-1"/>
    </source>
</evidence>
<dbReference type="RefSeq" id="WP_112747469.1">
    <property type="nucleotide sequence ID" value="NZ_QMFY01000006.1"/>
</dbReference>
<dbReference type="PIRSF" id="PIRSF000103">
    <property type="entry name" value="HIBADH"/>
    <property type="match status" value="1"/>
</dbReference>
<dbReference type="GO" id="GO:0016054">
    <property type="term" value="P:organic acid catabolic process"/>
    <property type="evidence" value="ECO:0007669"/>
    <property type="project" value="UniProtKB-ARBA"/>
</dbReference>
<evidence type="ECO:0000256" key="2">
    <source>
        <dbReference type="ARBA" id="ARBA00023027"/>
    </source>
</evidence>
<dbReference type="EMBL" id="QMFY01000006">
    <property type="protein sequence ID" value="RAW00669.1"/>
    <property type="molecule type" value="Genomic_DNA"/>
</dbReference>
<sequence length="295" mass="31829">MSTSNIAFIGLGNMGHPMAKNLITAGFQLHLYNRTQGKVQKLGGENVQHFTSIEEAVQNVDVVVTMLSDDAAVKEVQVKMLPHLRQGAVHVSMSTISAATALLLEGSANHFGVDYIAAPVLGRPPAAAAKQLFILCAGNSMAKEKVQPVLSALSQRIFDYGVKPFTANIAKLLVNYQIFITTGMLSEVMLVAERNEIDKAALLEMMTSTVLGSPIVKNYGNMIVAEKDNPNGFATRLASKDLKLALDTADASNVQLPLGEIMQSHFKAMIDAGFGEQDLPMLISFLRERKAGRQS</sequence>
<dbReference type="Proteomes" id="UP000251889">
    <property type="component" value="Unassembled WGS sequence"/>
</dbReference>
<dbReference type="InterPro" id="IPR036291">
    <property type="entry name" value="NAD(P)-bd_dom_sf"/>
</dbReference>
<dbReference type="SUPFAM" id="SSF48179">
    <property type="entry name" value="6-phosphogluconate dehydrogenase C-terminal domain-like"/>
    <property type="match status" value="1"/>
</dbReference>
<evidence type="ECO:0000313" key="7">
    <source>
        <dbReference type="Proteomes" id="UP000251889"/>
    </source>
</evidence>
<protein>
    <submittedName>
        <fullName evidence="6">NAD(P)-dependent oxidoreductase</fullName>
    </submittedName>
</protein>